<organism evidence="4 5">
    <name type="scientific">Guptibacillus hwajinpoensis</name>
    <dbReference type="NCBI Taxonomy" id="208199"/>
    <lineage>
        <taxon>Bacteria</taxon>
        <taxon>Bacillati</taxon>
        <taxon>Bacillota</taxon>
        <taxon>Bacilli</taxon>
        <taxon>Bacillales</taxon>
        <taxon>Guptibacillaceae</taxon>
        <taxon>Guptibacillus</taxon>
    </lineage>
</organism>
<dbReference type="SUPFAM" id="SSF53686">
    <property type="entry name" value="Tryptophan synthase beta subunit-like PLP-dependent enzymes"/>
    <property type="match status" value="1"/>
</dbReference>
<comment type="cofactor">
    <cofactor evidence="1">
        <name>pyridoxal 5'-phosphate</name>
        <dbReference type="ChEBI" id="CHEBI:597326"/>
    </cofactor>
</comment>
<name>A0A4U1MEK2_9BACL</name>
<dbReference type="EMBL" id="SWFM01000004">
    <property type="protein sequence ID" value="TKD69243.1"/>
    <property type="molecule type" value="Genomic_DNA"/>
</dbReference>
<protein>
    <submittedName>
        <fullName evidence="4">Pyridoxal-phosphate dependent enzyme</fullName>
    </submittedName>
</protein>
<dbReference type="InterPro" id="IPR036052">
    <property type="entry name" value="TrpB-like_PALP_sf"/>
</dbReference>
<evidence type="ECO:0000259" key="3">
    <source>
        <dbReference type="Pfam" id="PF00291"/>
    </source>
</evidence>
<evidence type="ECO:0000256" key="2">
    <source>
        <dbReference type="ARBA" id="ARBA00022898"/>
    </source>
</evidence>
<dbReference type="GO" id="GO:0006535">
    <property type="term" value="P:cysteine biosynthetic process from serine"/>
    <property type="evidence" value="ECO:0007669"/>
    <property type="project" value="InterPro"/>
</dbReference>
<evidence type="ECO:0000256" key="1">
    <source>
        <dbReference type="ARBA" id="ARBA00001933"/>
    </source>
</evidence>
<evidence type="ECO:0000313" key="4">
    <source>
        <dbReference type="EMBL" id="TKD69243.1"/>
    </source>
</evidence>
<evidence type="ECO:0000313" key="5">
    <source>
        <dbReference type="Proteomes" id="UP000310541"/>
    </source>
</evidence>
<dbReference type="Pfam" id="PF00291">
    <property type="entry name" value="PALP"/>
    <property type="match status" value="1"/>
</dbReference>
<dbReference type="RefSeq" id="WP_136947914.1">
    <property type="nucleotide sequence ID" value="NZ_SWFM01000004.1"/>
</dbReference>
<dbReference type="AlphaFoldDB" id="A0A4U1MEK2"/>
<gene>
    <name evidence="4" type="ORF">FBF83_14680</name>
</gene>
<dbReference type="PROSITE" id="PS00901">
    <property type="entry name" value="CYS_SYNTHASE"/>
    <property type="match status" value="1"/>
</dbReference>
<comment type="caution">
    <text evidence="4">The sequence shown here is derived from an EMBL/GenBank/DDBJ whole genome shotgun (WGS) entry which is preliminary data.</text>
</comment>
<dbReference type="PANTHER" id="PTHR10314">
    <property type="entry name" value="CYSTATHIONINE BETA-SYNTHASE"/>
    <property type="match status" value="1"/>
</dbReference>
<keyword evidence="2" id="KW-0663">Pyridoxal phosphate</keyword>
<accession>A0A4U1MEK2</accession>
<feature type="domain" description="Tryptophan synthase beta chain-like PALP" evidence="3">
    <location>
        <begin position="16"/>
        <end position="309"/>
    </location>
</feature>
<dbReference type="Gene3D" id="3.40.50.1100">
    <property type="match status" value="2"/>
</dbReference>
<sequence length="321" mass="35869">MQLTRFNHYKLKEFSEKIGNTSLLEIPHKIENNGRIYAKLEWENPTGSIKDRPAFSMLKNVLETYSGNPKELHILEYSGGNLGLSLAKQCHLLEINLTLVLSSGSKKSLLEELNSLNVTVELVDKEKGFWGVMDRAIKMSQEDSRYTFLYQHQNDININAHKNGTGKEIIKQLQSLEVSPDAWVAAVGTGGTLRGVFESLKSVNDKLKLHLVIPKELSYGSNEPPNSLPKFAGSGGLGDGRKQRFIEEIENDVHDFWEISYDDCLKKMYDFYITSGIRIGSSAAANLIVAEEVAKSLGESATVVTVFPDQGTKEEWENLIS</sequence>
<dbReference type="InterPro" id="IPR001216">
    <property type="entry name" value="P-phosphate_BS"/>
</dbReference>
<reference evidence="4 5" key="1">
    <citation type="submission" date="2019-04" db="EMBL/GenBank/DDBJ databases">
        <title>Genome sequence of Bacillus hwajinpoensis strain Y2.</title>
        <authorList>
            <person name="Fair J.L."/>
            <person name="Maclea K.S."/>
        </authorList>
    </citation>
    <scope>NUCLEOTIDE SEQUENCE [LARGE SCALE GENOMIC DNA]</scope>
    <source>
        <strain evidence="4 5">Y2</strain>
    </source>
</reference>
<dbReference type="GO" id="GO:0016765">
    <property type="term" value="F:transferase activity, transferring alkyl or aryl (other than methyl) groups"/>
    <property type="evidence" value="ECO:0007669"/>
    <property type="project" value="UniProtKB-ARBA"/>
</dbReference>
<proteinExistence type="predicted"/>
<dbReference type="InterPro" id="IPR050214">
    <property type="entry name" value="Cys_Synth/Cystath_Beta-Synth"/>
</dbReference>
<dbReference type="Proteomes" id="UP000310541">
    <property type="component" value="Unassembled WGS sequence"/>
</dbReference>
<dbReference type="InterPro" id="IPR001926">
    <property type="entry name" value="TrpB-like_PALP"/>
</dbReference>
<dbReference type="OrthoDB" id="5176350at2"/>